<dbReference type="Pfam" id="PF04932">
    <property type="entry name" value="Wzy_C"/>
    <property type="match status" value="1"/>
</dbReference>
<feature type="transmembrane region" description="Helical" evidence="5">
    <location>
        <begin position="445"/>
        <end position="463"/>
    </location>
</feature>
<evidence type="ECO:0000313" key="7">
    <source>
        <dbReference type="EMBL" id="TFV43156.1"/>
    </source>
</evidence>
<dbReference type="GO" id="GO:0016874">
    <property type="term" value="F:ligase activity"/>
    <property type="evidence" value="ECO:0007669"/>
    <property type="project" value="UniProtKB-KW"/>
</dbReference>
<dbReference type="InterPro" id="IPR051533">
    <property type="entry name" value="WaaL-like"/>
</dbReference>
<keyword evidence="2 5" id="KW-0812">Transmembrane</keyword>
<feature type="transmembrane region" description="Helical" evidence="5">
    <location>
        <begin position="67"/>
        <end position="84"/>
    </location>
</feature>
<feature type="domain" description="O-antigen ligase-related" evidence="6">
    <location>
        <begin position="279"/>
        <end position="420"/>
    </location>
</feature>
<keyword evidence="3 5" id="KW-1133">Transmembrane helix</keyword>
<feature type="transmembrane region" description="Helical" evidence="5">
    <location>
        <begin position="321"/>
        <end position="344"/>
    </location>
</feature>
<accession>A0A4Y9LJJ2</accession>
<reference evidence="7 8" key="1">
    <citation type="submission" date="2019-03" db="EMBL/GenBank/DDBJ databases">
        <title>Bradyrhizobium diversity isolated from nodules of Chamaecrista fasciculata.</title>
        <authorList>
            <person name="Klepa M.S."/>
            <person name="Urquiaga M.O."/>
            <person name="Hungria M."/>
            <person name="Delamuta J.R."/>
        </authorList>
    </citation>
    <scope>NUCLEOTIDE SEQUENCE [LARGE SCALE GENOMIC DNA]</scope>
    <source>
        <strain evidence="7 8">CNPSo 3448</strain>
    </source>
</reference>
<feature type="transmembrane region" description="Helical" evidence="5">
    <location>
        <begin position="223"/>
        <end position="246"/>
    </location>
</feature>
<feature type="transmembrane region" description="Helical" evidence="5">
    <location>
        <begin position="414"/>
        <end position="433"/>
    </location>
</feature>
<keyword evidence="7" id="KW-0436">Ligase</keyword>
<organism evidence="7 8">
    <name type="scientific">Bradyrhizobium niftali</name>
    <dbReference type="NCBI Taxonomy" id="2560055"/>
    <lineage>
        <taxon>Bacteria</taxon>
        <taxon>Pseudomonadati</taxon>
        <taxon>Pseudomonadota</taxon>
        <taxon>Alphaproteobacteria</taxon>
        <taxon>Hyphomicrobiales</taxon>
        <taxon>Nitrobacteraceae</taxon>
        <taxon>Bradyrhizobium</taxon>
    </lineage>
</organism>
<evidence type="ECO:0000259" key="6">
    <source>
        <dbReference type="Pfam" id="PF04932"/>
    </source>
</evidence>
<feature type="transmembrane region" description="Helical" evidence="5">
    <location>
        <begin position="93"/>
        <end position="111"/>
    </location>
</feature>
<keyword evidence="4 5" id="KW-0472">Membrane</keyword>
<keyword evidence="8" id="KW-1185">Reference proteome</keyword>
<evidence type="ECO:0000256" key="2">
    <source>
        <dbReference type="ARBA" id="ARBA00022692"/>
    </source>
</evidence>
<comment type="subcellular location">
    <subcellularLocation>
        <location evidence="1">Membrane</location>
        <topology evidence="1">Multi-pass membrane protein</topology>
    </subcellularLocation>
</comment>
<name>A0A4Y9LJJ2_9BRAD</name>
<feature type="transmembrane region" description="Helical" evidence="5">
    <location>
        <begin position="41"/>
        <end position="61"/>
    </location>
</feature>
<sequence>MEARVGSKGLRLMSLLGRDQQSLIKSRADVRTIGDEEKPSYPAMLAASGLCTLIALAPLPFASMDMRIIAVWVLLLSGVLLLTVPQEIGSRDLAFLCGFAAISLSWVFVVSEQLSETSLLSRRLAAPIWGQTSAVLGEQLSGSISVALNQPFFSAGSQIACLLSMLCGYLVGRNRHTARLLLVSFLGSTLAYAIYGLIAHSFWPDYLLWHRKYNYLGSLTATFINPNVAACYFGAATIGWVLVFAAMGGDRPSEPPLPWREWVRSRLHTFSPLRTLGLLACFAMLSTTMLTGSRAGSVLALLCLAGALGTYFRRGLQKRGLLWIFPIAAMLLIVGVISILAPMVNRRFGVQGFFDSGRWQAYASTMEIIRDFPWLGSGLGTFRWVFPEYRSGDIASYGVWDQAHNSTLEAAAEMGIPFALFLGIGWLVSLVVLVRGMLGRNRDAILPTAAFWIGLLAILHSQVDFPLQVPGFALAICPILGMGMAQSFSSRANALTHPFNRS</sequence>
<dbReference type="InterPro" id="IPR007016">
    <property type="entry name" value="O-antigen_ligase-rel_domated"/>
</dbReference>
<dbReference type="Proteomes" id="UP000297966">
    <property type="component" value="Unassembled WGS sequence"/>
</dbReference>
<feature type="transmembrane region" description="Helical" evidence="5">
    <location>
        <begin position="152"/>
        <end position="171"/>
    </location>
</feature>
<feature type="transmembrane region" description="Helical" evidence="5">
    <location>
        <begin position="469"/>
        <end position="488"/>
    </location>
</feature>
<feature type="transmembrane region" description="Helical" evidence="5">
    <location>
        <begin position="267"/>
        <end position="289"/>
    </location>
</feature>
<evidence type="ECO:0000313" key="8">
    <source>
        <dbReference type="Proteomes" id="UP000297966"/>
    </source>
</evidence>
<protein>
    <submittedName>
        <fullName evidence="7">O-antigen ligase domain-containing protein</fullName>
    </submittedName>
</protein>
<gene>
    <name evidence="7" type="ORF">E4K65_33535</name>
</gene>
<feature type="transmembrane region" description="Helical" evidence="5">
    <location>
        <begin position="295"/>
        <end position="312"/>
    </location>
</feature>
<evidence type="ECO:0000256" key="3">
    <source>
        <dbReference type="ARBA" id="ARBA00022989"/>
    </source>
</evidence>
<evidence type="ECO:0000256" key="4">
    <source>
        <dbReference type="ARBA" id="ARBA00023136"/>
    </source>
</evidence>
<dbReference type="GO" id="GO:0016020">
    <property type="term" value="C:membrane"/>
    <property type="evidence" value="ECO:0007669"/>
    <property type="project" value="UniProtKB-SubCell"/>
</dbReference>
<evidence type="ECO:0000256" key="5">
    <source>
        <dbReference type="SAM" id="Phobius"/>
    </source>
</evidence>
<dbReference type="PANTHER" id="PTHR37422:SF23">
    <property type="entry name" value="TEICHURONIC ACID BIOSYNTHESIS PROTEIN TUAE"/>
    <property type="match status" value="1"/>
</dbReference>
<dbReference type="OrthoDB" id="4391260at2"/>
<dbReference type="AlphaFoldDB" id="A0A4Y9LJJ2"/>
<proteinExistence type="predicted"/>
<dbReference type="EMBL" id="SPQT01000025">
    <property type="protein sequence ID" value="TFV43156.1"/>
    <property type="molecule type" value="Genomic_DNA"/>
</dbReference>
<feature type="transmembrane region" description="Helical" evidence="5">
    <location>
        <begin position="180"/>
        <end position="203"/>
    </location>
</feature>
<comment type="caution">
    <text evidence="7">The sequence shown here is derived from an EMBL/GenBank/DDBJ whole genome shotgun (WGS) entry which is preliminary data.</text>
</comment>
<dbReference type="PANTHER" id="PTHR37422">
    <property type="entry name" value="TEICHURONIC ACID BIOSYNTHESIS PROTEIN TUAE"/>
    <property type="match status" value="1"/>
</dbReference>
<evidence type="ECO:0000256" key="1">
    <source>
        <dbReference type="ARBA" id="ARBA00004141"/>
    </source>
</evidence>